<evidence type="ECO:0000259" key="1">
    <source>
        <dbReference type="Pfam" id="PF18962"/>
    </source>
</evidence>
<dbReference type="EMBL" id="MDZC01000079">
    <property type="protein sequence ID" value="OGX83764.1"/>
    <property type="molecule type" value="Genomic_DNA"/>
</dbReference>
<sequence>MVLLACDRTTGQGGTPAFSSLALRNLTPGSMVYIRSRVNNTVVVMTGTFNICVEGLQVTANRAALADGFLSLWPNPAQHRTQLALPALPGQAAAMVEIINSLGQTVRTQAVTLSPSGTTVELNLVDLPAGIYTVWARAGQASATVRLLID</sequence>
<dbReference type="InterPro" id="IPR026444">
    <property type="entry name" value="Secre_tail"/>
</dbReference>
<dbReference type="Proteomes" id="UP000177791">
    <property type="component" value="Unassembled WGS sequence"/>
</dbReference>
<accession>A0A1G1SYR0</accession>
<dbReference type="Pfam" id="PF18962">
    <property type="entry name" value="Por_Secre_tail"/>
    <property type="match status" value="1"/>
</dbReference>
<keyword evidence="3" id="KW-1185">Reference proteome</keyword>
<proteinExistence type="predicted"/>
<dbReference type="AlphaFoldDB" id="A0A1G1SYR0"/>
<comment type="caution">
    <text evidence="2">The sequence shown here is derived from an EMBL/GenBank/DDBJ whole genome shotgun (WGS) entry which is preliminary data.</text>
</comment>
<gene>
    <name evidence="2" type="ORF">BEN48_03060</name>
</gene>
<reference evidence="2 3" key="1">
    <citation type="submission" date="2016-08" db="EMBL/GenBank/DDBJ databases">
        <title>Hymenobacter coccineus sp. nov., Hymenobacter lapidarius sp. nov. and Hymenobacter glacialis sp. nov., isolated from Antarctic soil.</title>
        <authorList>
            <person name="Sedlacek I."/>
            <person name="Kralova S."/>
            <person name="Kyrova K."/>
            <person name="Maslanova I."/>
            <person name="Stankova E."/>
            <person name="Vrbovska V."/>
            <person name="Nemec M."/>
            <person name="Bartak M."/>
            <person name="Svec P."/>
            <person name="Busse H.-J."/>
            <person name="Pantucek R."/>
        </authorList>
    </citation>
    <scope>NUCLEOTIDE SEQUENCE [LARGE SCALE GENOMIC DNA]</scope>
    <source>
        <strain evidence="2 3">CCM 8648</strain>
    </source>
</reference>
<evidence type="ECO:0000313" key="3">
    <source>
        <dbReference type="Proteomes" id="UP000177791"/>
    </source>
</evidence>
<evidence type="ECO:0000313" key="2">
    <source>
        <dbReference type="EMBL" id="OGX83764.1"/>
    </source>
</evidence>
<protein>
    <recommendedName>
        <fullName evidence="1">Secretion system C-terminal sorting domain-containing protein</fullName>
    </recommendedName>
</protein>
<feature type="domain" description="Secretion system C-terminal sorting" evidence="1">
    <location>
        <begin position="72"/>
        <end position="149"/>
    </location>
</feature>
<dbReference type="NCBIfam" id="TIGR04183">
    <property type="entry name" value="Por_Secre_tail"/>
    <property type="match status" value="1"/>
</dbReference>
<organism evidence="2 3">
    <name type="scientific">Hymenobacter glacialis</name>
    <dbReference type="NCBI Taxonomy" id="1908236"/>
    <lineage>
        <taxon>Bacteria</taxon>
        <taxon>Pseudomonadati</taxon>
        <taxon>Bacteroidota</taxon>
        <taxon>Cytophagia</taxon>
        <taxon>Cytophagales</taxon>
        <taxon>Hymenobacteraceae</taxon>
        <taxon>Hymenobacter</taxon>
    </lineage>
</organism>
<name>A0A1G1SYR0_9BACT</name>